<dbReference type="GO" id="GO:0008236">
    <property type="term" value="F:serine-type peptidase activity"/>
    <property type="evidence" value="ECO:0007669"/>
    <property type="project" value="UniProtKB-KW"/>
</dbReference>
<dbReference type="PANTHER" id="PTHR33209:SF1">
    <property type="entry name" value="PEPTIDASE S49 DOMAIN-CONTAINING PROTEIN"/>
    <property type="match status" value="1"/>
</dbReference>
<name>A0A4Q8M3Z5_9GAMM</name>
<reference evidence="6 7" key="1">
    <citation type="submission" date="2019-02" db="EMBL/GenBank/DDBJ databases">
        <title>WGS of Pseudoxanthomonas species novum from clinical isolates.</title>
        <authorList>
            <person name="Bernier A.-M."/>
            <person name="Bernard K."/>
            <person name="Vachon A."/>
        </authorList>
    </citation>
    <scope>NUCLEOTIDE SEQUENCE [LARGE SCALE GENOMIC DNA]</scope>
    <source>
        <strain evidence="6 7">NML130969</strain>
    </source>
</reference>
<evidence type="ECO:0000313" key="7">
    <source>
        <dbReference type="Proteomes" id="UP000294164"/>
    </source>
</evidence>
<feature type="domain" description="Peptidase S49" evidence="5">
    <location>
        <begin position="162"/>
        <end position="303"/>
    </location>
</feature>
<dbReference type="InterPro" id="IPR029045">
    <property type="entry name" value="ClpP/crotonase-like_dom_sf"/>
</dbReference>
<dbReference type="InterPro" id="IPR002142">
    <property type="entry name" value="Peptidase_S49"/>
</dbReference>
<dbReference type="InterPro" id="IPR033855">
    <property type="entry name" value="Protein_C"/>
</dbReference>
<dbReference type="PANTHER" id="PTHR33209">
    <property type="entry name" value="PROTEASE 4"/>
    <property type="match status" value="1"/>
</dbReference>
<dbReference type="SUPFAM" id="SSF52096">
    <property type="entry name" value="ClpP/crotonase"/>
    <property type="match status" value="1"/>
</dbReference>
<gene>
    <name evidence="6" type="ORF">EA655_10615</name>
</gene>
<dbReference type="AlphaFoldDB" id="A0A4Q8M3Z5"/>
<dbReference type="Proteomes" id="UP000294164">
    <property type="component" value="Unassembled WGS sequence"/>
</dbReference>
<keyword evidence="3" id="KW-0378">Hydrolase</keyword>
<organism evidence="6 7">
    <name type="scientific">Pseudoxanthomonas winnipegensis</name>
    <dbReference type="NCBI Taxonomy" id="2480810"/>
    <lineage>
        <taxon>Bacteria</taxon>
        <taxon>Pseudomonadati</taxon>
        <taxon>Pseudomonadota</taxon>
        <taxon>Gammaproteobacteria</taxon>
        <taxon>Lysobacterales</taxon>
        <taxon>Lysobacteraceae</taxon>
        <taxon>Pseudoxanthomonas</taxon>
    </lineage>
</organism>
<dbReference type="CDD" id="cd07022">
    <property type="entry name" value="S49_Sppa_36K_type"/>
    <property type="match status" value="1"/>
</dbReference>
<dbReference type="RefSeq" id="WP_130534494.1">
    <property type="nucleotide sequence ID" value="NZ_SHMG01000005.1"/>
</dbReference>
<dbReference type="Pfam" id="PF01343">
    <property type="entry name" value="Peptidase_S49"/>
    <property type="match status" value="1"/>
</dbReference>
<evidence type="ECO:0000256" key="4">
    <source>
        <dbReference type="ARBA" id="ARBA00022825"/>
    </source>
</evidence>
<sequence length="465" mass="48003">MNKPTLLARIFGRSKNPVVASLASAALNRPLLVHQAMGEALISAYLHADVTSADTELSVDRFWTCDGSPVLIEASDGGATASAVAADKPEGMFAVINISGGLVNRPMPGPSGGGPQSYVALRDAFDEAMDDPRVEAVVLRIESPGGMASGNFDLVDRIFERRGEKPVHALVDDYAYSAAFAIASACDRIWVSRTGGVGSVGVVGYHVDWSAAAEMAGAKVTAIYAGAKKIDFSPHFPLSESAKEDAQLEINGLYSLFTNTVARNLGMDVDAVVATQAGTFNGQAAIDVGFATDLGTWDDLVSFLGAENTKAPPAPGGEEDGGDQLAADLAEQSPPAIEQGAAAPPSPAEMDAAYTAAVLAADVPTDVSMALLRRGRLTQDAPAALAYAQSVRDACAAAGGGLIDLAADYIKSNTDISVVRTQLAAAKAEDKEIVTALPASDAAKQGAAKHADALNPQSIYEARKK</sequence>
<proteinExistence type="inferred from homology"/>
<comment type="caution">
    <text evidence="6">The sequence shown here is derived from an EMBL/GenBank/DDBJ whole genome shotgun (WGS) entry which is preliminary data.</text>
</comment>
<comment type="similarity">
    <text evidence="1">Belongs to the peptidase S49 family.</text>
</comment>
<evidence type="ECO:0000256" key="1">
    <source>
        <dbReference type="ARBA" id="ARBA00008683"/>
    </source>
</evidence>
<accession>A0A4Q8M3Z5</accession>
<keyword evidence="2" id="KW-0645">Protease</keyword>
<dbReference type="GO" id="GO:0006508">
    <property type="term" value="P:proteolysis"/>
    <property type="evidence" value="ECO:0007669"/>
    <property type="project" value="UniProtKB-KW"/>
</dbReference>
<dbReference type="Gene3D" id="3.90.226.10">
    <property type="entry name" value="2-enoyl-CoA Hydratase, Chain A, domain 1"/>
    <property type="match status" value="1"/>
</dbReference>
<keyword evidence="4" id="KW-0720">Serine protease</keyword>
<dbReference type="EMBL" id="SHMG01000005">
    <property type="protein sequence ID" value="TAA42475.1"/>
    <property type="molecule type" value="Genomic_DNA"/>
</dbReference>
<dbReference type="OrthoDB" id="6999246at2"/>
<evidence type="ECO:0000256" key="2">
    <source>
        <dbReference type="ARBA" id="ARBA00022670"/>
    </source>
</evidence>
<evidence type="ECO:0000256" key="3">
    <source>
        <dbReference type="ARBA" id="ARBA00022801"/>
    </source>
</evidence>
<evidence type="ECO:0000313" key="6">
    <source>
        <dbReference type="EMBL" id="TAA42475.1"/>
    </source>
</evidence>
<protein>
    <submittedName>
        <fullName evidence="6">S49 family peptidase</fullName>
    </submittedName>
</protein>
<evidence type="ECO:0000259" key="5">
    <source>
        <dbReference type="Pfam" id="PF01343"/>
    </source>
</evidence>